<dbReference type="InterPro" id="IPR049552">
    <property type="entry name" value="PKS_DH_N"/>
</dbReference>
<dbReference type="InterPro" id="IPR009081">
    <property type="entry name" value="PP-bd_ACP"/>
</dbReference>
<dbReference type="Gene3D" id="3.40.366.10">
    <property type="entry name" value="Malonyl-Coenzyme A Acyl Carrier Protein, domain 2"/>
    <property type="match status" value="1"/>
</dbReference>
<evidence type="ECO:0000313" key="10">
    <source>
        <dbReference type="EMBL" id="ROT34686.1"/>
    </source>
</evidence>
<dbReference type="Gene3D" id="3.30.70.3290">
    <property type="match status" value="1"/>
</dbReference>
<evidence type="ECO:0000256" key="5">
    <source>
        <dbReference type="ARBA" id="ARBA00023268"/>
    </source>
</evidence>
<dbReference type="InterPro" id="IPR016035">
    <property type="entry name" value="Acyl_Trfase/lysoPLipase"/>
</dbReference>
<dbReference type="PANTHER" id="PTHR43775">
    <property type="entry name" value="FATTY ACID SYNTHASE"/>
    <property type="match status" value="1"/>
</dbReference>
<dbReference type="OrthoDB" id="329835at2759"/>
<organism evidence="10 11">
    <name type="scientific">Sodiomyces alkalinus (strain CBS 110278 / VKM F-3762 / F11)</name>
    <name type="common">Alkaliphilic filamentous fungus</name>
    <dbReference type="NCBI Taxonomy" id="1314773"/>
    <lineage>
        <taxon>Eukaryota</taxon>
        <taxon>Fungi</taxon>
        <taxon>Dikarya</taxon>
        <taxon>Ascomycota</taxon>
        <taxon>Pezizomycotina</taxon>
        <taxon>Sordariomycetes</taxon>
        <taxon>Hypocreomycetidae</taxon>
        <taxon>Glomerellales</taxon>
        <taxon>Plectosphaerellaceae</taxon>
        <taxon>Sodiomyces</taxon>
    </lineage>
</organism>
<dbReference type="PROSITE" id="PS52004">
    <property type="entry name" value="KS3_2"/>
    <property type="match status" value="1"/>
</dbReference>
<dbReference type="InterPro" id="IPR001227">
    <property type="entry name" value="Ac_transferase_dom_sf"/>
</dbReference>
<dbReference type="CDD" id="cd00833">
    <property type="entry name" value="PKS"/>
    <property type="match status" value="1"/>
</dbReference>
<dbReference type="PROSITE" id="PS52019">
    <property type="entry name" value="PKS_MFAS_DH"/>
    <property type="match status" value="1"/>
</dbReference>
<dbReference type="SMART" id="SM00829">
    <property type="entry name" value="PKS_ER"/>
    <property type="match status" value="1"/>
</dbReference>
<reference evidence="10 11" key="1">
    <citation type="journal article" date="2018" name="Mol. Ecol.">
        <title>The obligate alkalophilic soda-lake fungus Sodiomyces alkalinus has shifted to a protein diet.</title>
        <authorList>
            <person name="Grum-Grzhimaylo A.A."/>
            <person name="Falkoski D.L."/>
            <person name="van den Heuvel J."/>
            <person name="Valero-Jimenez C.A."/>
            <person name="Min B."/>
            <person name="Choi I.G."/>
            <person name="Lipzen A."/>
            <person name="Daum C.G."/>
            <person name="Aanen D.K."/>
            <person name="Tsang A."/>
            <person name="Henrissat B."/>
            <person name="Bilanenko E.N."/>
            <person name="de Vries R.P."/>
            <person name="van Kan J.A.L."/>
            <person name="Grigoriev I.V."/>
            <person name="Debets A.J.M."/>
        </authorList>
    </citation>
    <scope>NUCLEOTIDE SEQUENCE [LARGE SCALE GENOMIC DNA]</scope>
    <source>
        <strain evidence="10 11">F11</strain>
    </source>
</reference>
<keyword evidence="3" id="KW-0808">Transferase</keyword>
<dbReference type="SUPFAM" id="SSF50129">
    <property type="entry name" value="GroES-like"/>
    <property type="match status" value="1"/>
</dbReference>
<proteinExistence type="predicted"/>
<dbReference type="PROSITE" id="PS50075">
    <property type="entry name" value="CARRIER"/>
    <property type="match status" value="1"/>
</dbReference>
<dbReference type="SUPFAM" id="SSF53901">
    <property type="entry name" value="Thiolase-like"/>
    <property type="match status" value="1"/>
</dbReference>
<dbReference type="Pfam" id="PF21089">
    <property type="entry name" value="PKS_DH_N"/>
    <property type="match status" value="1"/>
</dbReference>
<keyword evidence="11" id="KW-1185">Reference proteome</keyword>
<dbReference type="InterPro" id="IPR036291">
    <property type="entry name" value="NAD(P)-bd_dom_sf"/>
</dbReference>
<dbReference type="InterPro" id="IPR016036">
    <property type="entry name" value="Malonyl_transacylase_ACP-bd"/>
</dbReference>
<feature type="active site" description="Proton donor; for dehydratase activity" evidence="6">
    <location>
        <position position="1180"/>
    </location>
</feature>
<protein>
    <submittedName>
        <fullName evidence="10">Phenolpthiocerol synthesis polyketide synthase ppsA</fullName>
    </submittedName>
</protein>
<dbReference type="Gene3D" id="3.90.180.10">
    <property type="entry name" value="Medium-chain alcohol dehydrogenases, catalytic domain"/>
    <property type="match status" value="1"/>
</dbReference>
<dbReference type="Pfam" id="PF16197">
    <property type="entry name" value="KAsynt_C_assoc"/>
    <property type="match status" value="1"/>
</dbReference>
<dbReference type="STRING" id="1314773.A0A3N2PK44"/>
<evidence type="ECO:0000256" key="1">
    <source>
        <dbReference type="ARBA" id="ARBA00022450"/>
    </source>
</evidence>
<dbReference type="GO" id="GO:0030639">
    <property type="term" value="P:polyketide biosynthetic process"/>
    <property type="evidence" value="ECO:0007669"/>
    <property type="project" value="UniProtKB-ARBA"/>
</dbReference>
<dbReference type="GO" id="GO:0004312">
    <property type="term" value="F:fatty acid synthase activity"/>
    <property type="evidence" value="ECO:0007669"/>
    <property type="project" value="TreeGrafter"/>
</dbReference>
<dbReference type="InterPro" id="IPR056501">
    <property type="entry name" value="NAD-bd_HRPKS_sdrA"/>
</dbReference>
<dbReference type="Pfam" id="PF14765">
    <property type="entry name" value="PS-DH"/>
    <property type="match status" value="1"/>
</dbReference>
<gene>
    <name evidence="10" type="ORF">SODALDRAFT_353673</name>
</gene>
<dbReference type="InterPro" id="IPR014031">
    <property type="entry name" value="Ketoacyl_synth_C"/>
</dbReference>
<name>A0A3N2PK44_SODAK</name>
<dbReference type="InterPro" id="IPR049900">
    <property type="entry name" value="PKS_mFAS_DH"/>
</dbReference>
<feature type="active site" description="Proton acceptor; for dehydratase activity" evidence="6">
    <location>
        <position position="990"/>
    </location>
</feature>
<keyword evidence="2" id="KW-0597">Phosphoprotein</keyword>
<dbReference type="RefSeq" id="XP_028462492.1">
    <property type="nucleotide sequence ID" value="XM_028613658.1"/>
</dbReference>
<dbReference type="InterPro" id="IPR014030">
    <property type="entry name" value="Ketoacyl_synth_N"/>
</dbReference>
<dbReference type="Pfam" id="PF02801">
    <property type="entry name" value="Ketoacyl-synt_C"/>
    <property type="match status" value="1"/>
</dbReference>
<evidence type="ECO:0000259" key="8">
    <source>
        <dbReference type="PROSITE" id="PS52004"/>
    </source>
</evidence>
<dbReference type="SMART" id="SM00823">
    <property type="entry name" value="PKS_PP"/>
    <property type="match status" value="1"/>
</dbReference>
<dbReference type="InterPro" id="IPR016039">
    <property type="entry name" value="Thiolase-like"/>
</dbReference>
<dbReference type="SMART" id="SM00826">
    <property type="entry name" value="PKS_DH"/>
    <property type="match status" value="1"/>
</dbReference>
<keyword evidence="5" id="KW-0511">Multifunctional enzyme</keyword>
<dbReference type="InterPro" id="IPR042104">
    <property type="entry name" value="PKS_dehydratase_sf"/>
</dbReference>
<dbReference type="InterPro" id="IPR020843">
    <property type="entry name" value="ER"/>
</dbReference>
<evidence type="ECO:0000256" key="2">
    <source>
        <dbReference type="ARBA" id="ARBA00022553"/>
    </source>
</evidence>
<dbReference type="InterPro" id="IPR057326">
    <property type="entry name" value="KR_dom"/>
</dbReference>
<dbReference type="InterPro" id="IPR020807">
    <property type="entry name" value="PKS_DH"/>
</dbReference>
<dbReference type="InterPro" id="IPR020841">
    <property type="entry name" value="PKS_Beta-ketoAc_synthase_dom"/>
</dbReference>
<evidence type="ECO:0000256" key="4">
    <source>
        <dbReference type="ARBA" id="ARBA00023002"/>
    </source>
</evidence>
<dbReference type="InterPro" id="IPR011032">
    <property type="entry name" value="GroES-like_sf"/>
</dbReference>
<dbReference type="GO" id="GO:0031177">
    <property type="term" value="F:phosphopantetheine binding"/>
    <property type="evidence" value="ECO:0007669"/>
    <property type="project" value="InterPro"/>
</dbReference>
<dbReference type="Gene3D" id="3.40.50.720">
    <property type="entry name" value="NAD(P)-binding Rossmann-like Domain"/>
    <property type="match status" value="3"/>
</dbReference>
<dbReference type="Pfam" id="PF00698">
    <property type="entry name" value="Acyl_transf_1"/>
    <property type="match status" value="1"/>
</dbReference>
<dbReference type="CDD" id="cd05195">
    <property type="entry name" value="enoyl_red"/>
    <property type="match status" value="1"/>
</dbReference>
<dbReference type="Pfam" id="PF00109">
    <property type="entry name" value="ketoacyl-synt"/>
    <property type="match status" value="1"/>
</dbReference>
<dbReference type="InterPro" id="IPR020806">
    <property type="entry name" value="PKS_PP-bd"/>
</dbReference>
<keyword evidence="1" id="KW-0596">Phosphopantetheine</keyword>
<feature type="domain" description="Ketosynthase family 3 (KS3)" evidence="8">
    <location>
        <begin position="1"/>
        <end position="426"/>
    </location>
</feature>
<dbReference type="GO" id="GO:0006633">
    <property type="term" value="P:fatty acid biosynthetic process"/>
    <property type="evidence" value="ECO:0007669"/>
    <property type="project" value="TreeGrafter"/>
</dbReference>
<dbReference type="SUPFAM" id="SSF52151">
    <property type="entry name" value="FabD/lysophospholipase-like"/>
    <property type="match status" value="1"/>
</dbReference>
<dbReference type="InterPro" id="IPR050091">
    <property type="entry name" value="PKS_NRPS_Biosynth_Enz"/>
</dbReference>
<dbReference type="Gene3D" id="3.40.47.10">
    <property type="match status" value="1"/>
</dbReference>
<evidence type="ECO:0000256" key="6">
    <source>
        <dbReference type="PROSITE-ProRule" id="PRU01363"/>
    </source>
</evidence>
<dbReference type="InterPro" id="IPR006162">
    <property type="entry name" value="Ppantetheine_attach_site"/>
</dbReference>
<dbReference type="InterPro" id="IPR049551">
    <property type="entry name" value="PKS_DH_C"/>
</dbReference>
<dbReference type="PROSITE" id="PS00012">
    <property type="entry name" value="PHOSPHOPANTETHEINE"/>
    <property type="match status" value="1"/>
</dbReference>
<dbReference type="InterPro" id="IPR032821">
    <property type="entry name" value="PKS_assoc"/>
</dbReference>
<dbReference type="Gene3D" id="3.10.129.110">
    <property type="entry name" value="Polyketide synthase dehydratase"/>
    <property type="match status" value="1"/>
</dbReference>
<dbReference type="SUPFAM" id="SSF55048">
    <property type="entry name" value="Probable ACP-binding domain of malonyl-CoA ACP transacylase"/>
    <property type="match status" value="1"/>
</dbReference>
<evidence type="ECO:0000313" key="11">
    <source>
        <dbReference type="Proteomes" id="UP000272025"/>
    </source>
</evidence>
<sequence length="2401" mass="262426">MADIAVIGMSCRFPGDATSPEKLWKMLKARKTAWSKFPEDRMNMKGFYHPDGHRQGSISFRGAHFLRDDIASFDASFFYMNEDDVSAMDPQQRLLLETSYEAIENSGLLVEDLKGSDTSVYVGSFVRDYEQVSLRDMDYQPQYAATGTGTAIMSNRISYFYDLRGESITLDTGCSGSLVAVHHACQSLLSGASSIALAAGAGIILTPNTMMPMTALNFLSPDGKCFTFDYRANGYGRGEGVGFVVLKRLSDALKDNDPIRAVIKGTHVNQDGRTPGITLPSKVAQVDNIRSVYNKAGLDFCKTAYVECHGTGTKAGDLTELTAVAETIASGRHSGEALLVGSVKPNVGHLEGAAGIAGLIKGVLVVEKGEIPPNANFKMGNREIDFDAWGLKVPTQPLSWPTSGLRRVSVNCFGFGGTNAHAVVDEGAYYVEQYRASKMVRASPVTAKENESDTLHLNGDHDQMKEQLLVLSAPDQQGALRVVKALAEHFRSSSSNLSQGDLDNLAYTLGCRRSKFEWKAHVVANSRAEVLEQLALIERQRGLTRSRTNTNTNGHVLCKVSFVFCGQGAQWATMGGDLMGFPVYRESIHAAEAYLRDRLGFQLNLVVEMAKGASASRISQPQISQPATTALQVALVDLLGAFGIKPRSVVGHSSGEIAAAYASGMIDRETAWAVAYYRGLCATAAKVGSASRVEGSMCVLAMSEDQAREYLARTDKQSTVQIACLNSPRCVTLSGDRDDVQWIVRHARSEGFLARELPVEVAYHSSHMLSVAPEYLASLQDVVGLARDTDGEVEVDTGTCTPTAEMFSTVTGGRLLPHELRSPRYWADNLVSPVMFSRAVRTMISETRPDVVLDISPHGTLKGPFEEIVDAMSAKPSPLYRSVMDRKGNAVYTILGACGHLWTRGYPLNMQAVVRKGSSHGLLETLTDLPSYPWDHGKRFWHESPLTVEYRFRNFGRRDLIGSPTPDSMPQEPRWRGFLRVSENPWLGDHQVQKTIVYPAAGMISMVIEGSRQRVARDATPSGFVITNVRIENPMVIPETSYGLEVCLNMKQGSQEVLHGISFDWTIYGRTLNGKWTRHAYGCVEVRLCSSSCPTEATATPCCGEAFEKARSNSTKAVDPKHLYDMLDIVGMNYGPTFRNIKSVSKGDKQCVGTVVIPDTKSGMPCQFEFDHILHPATLDAVFQMLFAIDETPMVPTSLSSLFVSADVAQGAGKELFGYASAARSGLRGAEADIAMTTVDWDRPSIIVEGLRMTALPTTDYIPSHHNLCTEIQWKEDVCSASVGQDQFEELLCLLAHKYPGLSILQRGGDHHLAKHILDHVSSPDGYAPRLLRYSLSDTTSPQTLDHLQKAFLGSPTRHFLEERTLRYDTDLDPEYHLIISCENKGDDEYLEKLLLPDGLLLSRRDSEGFTGGDTGRACSSWDAGSGCFTMTYKIDIHVTATTTTTMGFNAQRVTRTHAPHRTRAILIIMPDHPNEEVDKLGQALSCLLSNDHHIQVEIVHLENLCALRCAQASRKVVVSLLDLGPAQSFVWNWTHEHFTLFRNVYKAAEAVLWVTRGANRRPTIPCNSPVIGLARTLVSEDPETVVTTLDLDEATQISEAGRSIFSVLDRSIISPPLVGPRESEYAEDHGRIFIPRLVPLKELNDLVEDTFSSTPSSMHPFLDGETKELLVLPPNEHREECGNFEYRYGTVDGDLSPYEIEMSFGGSILHHDDWQTITGHSRKTTIGMDLMGTITRVGANVKGIYPNDEVVGLAQQGSLKSQHRVDHRFVKKIPGGLRMCVPSAWISAYYSLCMRCYLRKGQRVLILCGASIYGQAALQIAQLKGAEVFSTISGPNSNAQWQLLGDAFGLDDRHVENCDDPDWHTKLLSKSGGQWMDIVYAPTLDCLDGTDRVVKTTGTLIYMENHSDARPCAAFSRLSMLRLDLAALLAEDPDLIAEIFNRVEDMHLKKRHAIKPSQLVDTFCLSGLSDAFRCLQTPASAVFVTAGPDTTVALPRRRQLKPLRDSIDSGTYVLAGGLGGLGRSIAQLLVDNGARNLVFLSRSATKSDDANTFLTSLEKQGVTAKHFPVDISDTAALRGVYEKDILLDMPPVSGVVQCAAVLQDALFDNMQYESWQKVVAPKGEGTRNLVNTFGRNRSNSDNNSDSGSDSGPFFIFLSSSAGIIGNRGQANYSAGNVFMDSLARSGTIAGRAISLDIGPVLEAGMVADDDATMQKLRDSGFYGIRHQDFLKIIERAIAGEIYDGVPLPAQVVLGIGTGGLIRQNRPADPYWSRTAAYAYLNLVDMPPPDLTVVGSDASTAGTGAATLKARLASCSSPAEASDLICQALKRELAARLSTVKAEDIYEGSCPKEYGIDSLMAVRIRVWALDEVGASISVFNILGDNTILELASRMADQVLAE</sequence>
<dbReference type="GeneID" id="39582136"/>
<dbReference type="PANTHER" id="PTHR43775:SF29">
    <property type="entry name" value="ASPERFURANONE POLYKETIDE SYNTHASE AFOG-RELATED"/>
    <property type="match status" value="1"/>
</dbReference>
<accession>A0A3N2PK44</accession>
<dbReference type="SMART" id="SM00825">
    <property type="entry name" value="PKS_KS"/>
    <property type="match status" value="1"/>
</dbReference>
<keyword evidence="4" id="KW-0560">Oxidoreductase</keyword>
<dbReference type="EMBL" id="ML119066">
    <property type="protein sequence ID" value="ROT34686.1"/>
    <property type="molecule type" value="Genomic_DNA"/>
</dbReference>
<dbReference type="InterPro" id="IPR013968">
    <property type="entry name" value="PKS_KR"/>
</dbReference>
<feature type="domain" description="Carrier" evidence="7">
    <location>
        <begin position="2320"/>
        <end position="2398"/>
    </location>
</feature>
<dbReference type="SUPFAM" id="SSF47336">
    <property type="entry name" value="ACP-like"/>
    <property type="match status" value="1"/>
</dbReference>
<evidence type="ECO:0000259" key="7">
    <source>
        <dbReference type="PROSITE" id="PS50075"/>
    </source>
</evidence>
<feature type="domain" description="PKS/mFAS DH" evidence="9">
    <location>
        <begin position="958"/>
        <end position="1262"/>
    </location>
</feature>
<evidence type="ECO:0000259" key="9">
    <source>
        <dbReference type="PROSITE" id="PS52019"/>
    </source>
</evidence>
<dbReference type="SMART" id="SM00827">
    <property type="entry name" value="PKS_AT"/>
    <property type="match status" value="1"/>
</dbReference>
<dbReference type="SUPFAM" id="SSF51735">
    <property type="entry name" value="NAD(P)-binding Rossmann-fold domains"/>
    <property type="match status" value="3"/>
</dbReference>
<feature type="region of interest" description="N-terminal hotdog fold" evidence="6">
    <location>
        <begin position="958"/>
        <end position="1091"/>
    </location>
</feature>
<evidence type="ECO:0000256" key="3">
    <source>
        <dbReference type="ARBA" id="ARBA00022679"/>
    </source>
</evidence>
<dbReference type="InterPro" id="IPR014043">
    <property type="entry name" value="Acyl_transferase_dom"/>
</dbReference>
<feature type="region of interest" description="C-terminal hotdog fold" evidence="6">
    <location>
        <begin position="1115"/>
        <end position="1262"/>
    </location>
</feature>
<dbReference type="InterPro" id="IPR036736">
    <property type="entry name" value="ACP-like_sf"/>
</dbReference>
<dbReference type="Pfam" id="PF08659">
    <property type="entry name" value="KR"/>
    <property type="match status" value="1"/>
</dbReference>
<dbReference type="GO" id="GO:0016491">
    <property type="term" value="F:oxidoreductase activity"/>
    <property type="evidence" value="ECO:0007669"/>
    <property type="project" value="UniProtKB-KW"/>
</dbReference>
<dbReference type="Pfam" id="PF23114">
    <property type="entry name" value="NAD-bd_HRPKS_sdrA"/>
    <property type="match status" value="1"/>
</dbReference>
<dbReference type="SMART" id="SM00822">
    <property type="entry name" value="PKS_KR"/>
    <property type="match status" value="1"/>
</dbReference>
<dbReference type="Proteomes" id="UP000272025">
    <property type="component" value="Unassembled WGS sequence"/>
</dbReference>